<name>A0A084UCJ7_9HYPH</name>
<dbReference type="SUPFAM" id="SSF53474">
    <property type="entry name" value="alpha/beta-Hydrolases"/>
    <property type="match status" value="1"/>
</dbReference>
<comment type="caution">
    <text evidence="7">The sequence shown here is derived from an EMBL/GenBank/DDBJ whole genome shotgun (WGS) entry which is preliminary data.</text>
</comment>
<keyword evidence="8" id="KW-1185">Reference proteome</keyword>
<dbReference type="InterPro" id="IPR001375">
    <property type="entry name" value="Peptidase_S9_cat"/>
</dbReference>
<dbReference type="PANTHER" id="PTHR11757">
    <property type="entry name" value="PROTEASE FAMILY S9A OLIGOPEPTIDASE"/>
    <property type="match status" value="1"/>
</dbReference>
<evidence type="ECO:0000256" key="1">
    <source>
        <dbReference type="ARBA" id="ARBA00005228"/>
    </source>
</evidence>
<dbReference type="InterPro" id="IPR002470">
    <property type="entry name" value="Peptidase_S9A"/>
</dbReference>
<dbReference type="PRINTS" id="PR00862">
    <property type="entry name" value="PROLIGOPTASE"/>
</dbReference>
<dbReference type="InterPro" id="IPR029058">
    <property type="entry name" value="AB_hydrolase_fold"/>
</dbReference>
<evidence type="ECO:0000259" key="6">
    <source>
        <dbReference type="Pfam" id="PF02897"/>
    </source>
</evidence>
<dbReference type="Pfam" id="PF02897">
    <property type="entry name" value="Peptidase_S9_N"/>
    <property type="match status" value="1"/>
</dbReference>
<keyword evidence="3 7" id="KW-0378">Hydrolase</keyword>
<dbReference type="OrthoDB" id="9801421at2"/>
<evidence type="ECO:0000313" key="7">
    <source>
        <dbReference type="EMBL" id="KFB10683.1"/>
    </source>
</evidence>
<evidence type="ECO:0000256" key="3">
    <source>
        <dbReference type="ARBA" id="ARBA00022801"/>
    </source>
</evidence>
<dbReference type="RefSeq" id="WP_051914187.1">
    <property type="nucleotide sequence ID" value="NZ_JMQM01000001.1"/>
</dbReference>
<reference evidence="7 8" key="1">
    <citation type="submission" date="2014-05" db="EMBL/GenBank/DDBJ databases">
        <title>Draft Genome Sequence of Nitratireductor basaltis Strain UMTGB225, A Marine Bacterium Isolated from Green Barrel Tunicate.</title>
        <authorList>
            <person name="Gan H.Y."/>
        </authorList>
    </citation>
    <scope>NUCLEOTIDE SEQUENCE [LARGE SCALE GENOMIC DNA]</scope>
    <source>
        <strain evidence="7 8">UMTGB225</strain>
    </source>
</reference>
<dbReference type="eggNOG" id="COG1770">
    <property type="taxonomic scope" value="Bacteria"/>
</dbReference>
<dbReference type="Gene3D" id="2.130.10.120">
    <property type="entry name" value="Prolyl oligopeptidase, N-terminal domain"/>
    <property type="match status" value="1"/>
</dbReference>
<keyword evidence="4" id="KW-0720">Serine protease</keyword>
<dbReference type="EMBL" id="JMQM01000001">
    <property type="protein sequence ID" value="KFB10683.1"/>
    <property type="molecule type" value="Genomic_DNA"/>
</dbReference>
<dbReference type="InterPro" id="IPR051543">
    <property type="entry name" value="Serine_Peptidase_S9A"/>
</dbReference>
<dbReference type="AlphaFoldDB" id="A0A084UCJ7"/>
<dbReference type="GO" id="GO:0004252">
    <property type="term" value="F:serine-type endopeptidase activity"/>
    <property type="evidence" value="ECO:0007669"/>
    <property type="project" value="UniProtKB-EC"/>
</dbReference>
<proteinExistence type="inferred from homology"/>
<evidence type="ECO:0000256" key="2">
    <source>
        <dbReference type="ARBA" id="ARBA00022670"/>
    </source>
</evidence>
<comment type="similarity">
    <text evidence="1">Belongs to the peptidase S9A family.</text>
</comment>
<dbReference type="STRING" id="472175.EL18_01721"/>
<dbReference type="GO" id="GO:0006508">
    <property type="term" value="P:proteolysis"/>
    <property type="evidence" value="ECO:0007669"/>
    <property type="project" value="UniProtKB-KW"/>
</dbReference>
<protein>
    <submittedName>
        <fullName evidence="7">Oligopeptidase B, Serine peptidase, MEROPS family S09A</fullName>
        <ecNumber evidence="7">3.4.21.83</ecNumber>
    </submittedName>
</protein>
<dbReference type="PANTHER" id="PTHR11757:SF19">
    <property type="entry name" value="PROLYL ENDOPEPTIDASE-LIKE"/>
    <property type="match status" value="1"/>
</dbReference>
<dbReference type="PATRIC" id="fig|472175.3.peg.1730"/>
<evidence type="ECO:0000259" key="5">
    <source>
        <dbReference type="Pfam" id="PF00326"/>
    </source>
</evidence>
<evidence type="ECO:0000256" key="4">
    <source>
        <dbReference type="ARBA" id="ARBA00022825"/>
    </source>
</evidence>
<dbReference type="Pfam" id="PF00326">
    <property type="entry name" value="Peptidase_S9"/>
    <property type="match status" value="1"/>
</dbReference>
<dbReference type="InterPro" id="IPR023302">
    <property type="entry name" value="Pept_S9A_N"/>
</dbReference>
<dbReference type="Proteomes" id="UP000053675">
    <property type="component" value="Unassembled WGS sequence"/>
</dbReference>
<feature type="domain" description="Peptidase S9A N-terminal" evidence="6">
    <location>
        <begin position="11"/>
        <end position="420"/>
    </location>
</feature>
<evidence type="ECO:0000313" key="8">
    <source>
        <dbReference type="Proteomes" id="UP000053675"/>
    </source>
</evidence>
<sequence>MNKIFFQSAPPQAARKPVEDTRFGITRRDDYAWLRAENWEEVLAAPEKLPEDIRTHLEAENAYQAAFMADTEELQETLIAEIKGRMEKAPVSSPLKRGPFAYGSGYREGADHPYFYRVPRDGGAEAILIDMNHHAEGTDFFTGTGIVSSPDHSLGLWGYDDKGSEFYSLRIRHFEDGVDLPEEIEKTSGYGYWNASGTGFYYVRLDDSFRPVDVLFHRIGTDPAEDLLIYHLDDPRFYLGIYGDMQYRHIFISIADSDSTELHVLPSDVPHSPPRLVLPRQERVHYQVEAADDRFFLLTQVDGAEDYKVVQGIWTGEELADLQEVVPHEPGRLIESISVLRDFFIREETVDGLTRIVVRDRESGEEHVIAMDEDVYTLSHHPGLEYDAGTILLDYSSPTTPWREYEYDLRSRERVLLKEQKIPSGHNPAHYVARREFARAEDGTLVPISLVHRADLKLDGSAPCLLEGYGAYGLTYPMGFSGARLSLVDRGFVVAFAHVRGGKEKGENWYRQGKMLNKRNSFSDFVASARHLVKENYTQHDRLVAEGASAGGLLMGASLNLAPDAFAGVVAKYAFVDVLNTILDDSLPLTPFEWLEWGNPVEDETAFNYIASYSPYDNLKPADYPPVLAMTGIADPRVGYWEPAKWIAKLREVSTSGAPALLRTSMGSGHFGASGRYGRLPDTAYGYAFVLKVTGMTNSRPVSPRQP</sequence>
<dbReference type="EC" id="3.4.21.83" evidence="7"/>
<feature type="domain" description="Peptidase S9 prolyl oligopeptidase catalytic" evidence="5">
    <location>
        <begin position="480"/>
        <end position="696"/>
    </location>
</feature>
<organism evidence="7 8">
    <name type="scientific">Nitratireductor basaltis</name>
    <dbReference type="NCBI Taxonomy" id="472175"/>
    <lineage>
        <taxon>Bacteria</taxon>
        <taxon>Pseudomonadati</taxon>
        <taxon>Pseudomonadota</taxon>
        <taxon>Alphaproteobacteria</taxon>
        <taxon>Hyphomicrobiales</taxon>
        <taxon>Phyllobacteriaceae</taxon>
        <taxon>Nitratireductor</taxon>
    </lineage>
</organism>
<dbReference type="SUPFAM" id="SSF50993">
    <property type="entry name" value="Peptidase/esterase 'gauge' domain"/>
    <property type="match status" value="1"/>
</dbReference>
<keyword evidence="2" id="KW-0645">Protease</keyword>
<gene>
    <name evidence="7" type="ORF">EL18_01721</name>
</gene>
<accession>A0A084UCJ7</accession>
<dbReference type="Gene3D" id="3.40.50.1820">
    <property type="entry name" value="alpha/beta hydrolase"/>
    <property type="match status" value="1"/>
</dbReference>